<dbReference type="Proteomes" id="UP000009170">
    <property type="component" value="Unassembled WGS sequence"/>
</dbReference>
<dbReference type="OMA" id="VKLWIAK"/>
<organism evidence="2 4">
    <name type="scientific">Ostreococcus tauri</name>
    <name type="common">Marine green alga</name>
    <dbReference type="NCBI Taxonomy" id="70448"/>
    <lineage>
        <taxon>Eukaryota</taxon>
        <taxon>Viridiplantae</taxon>
        <taxon>Chlorophyta</taxon>
        <taxon>Mamiellophyceae</taxon>
        <taxon>Mamiellales</taxon>
        <taxon>Bathycoccaceae</taxon>
        <taxon>Ostreococcus</taxon>
    </lineage>
</organism>
<keyword evidence="4" id="KW-1185">Reference proteome</keyword>
<accession>A0A454Y3L4</accession>
<reference evidence="3" key="3">
    <citation type="submission" date="2017-04" db="EMBL/GenBank/DDBJ databases">
        <title>Population genomics of picophytoplankton unveils novel chromosome hypervariability.</title>
        <authorList>
            <consortium name="DOE Joint Genome Institute"/>
            <person name="Blanc-Mathieu R."/>
            <person name="Krasovec M."/>
            <person name="Hebrard M."/>
            <person name="Yau S."/>
            <person name="Desgranges E."/>
            <person name="Martin J."/>
            <person name="Schackwitz W."/>
            <person name="Kuo A."/>
            <person name="Salin G."/>
            <person name="Donnadieu C."/>
            <person name="Desdevises Y."/>
            <person name="Sanchez-Ferandin S."/>
            <person name="Moreau H."/>
            <person name="Rivals E."/>
            <person name="Grigoriev I.V."/>
            <person name="Grimsley N."/>
            <person name="Eyre-Walker A."/>
            <person name="Piganeau G."/>
        </authorList>
    </citation>
    <scope>NUCLEOTIDE SEQUENCE [LARGE SCALE GENOMIC DNA]</scope>
    <source>
        <strain evidence="3">RCC 1115</strain>
    </source>
</reference>
<protein>
    <submittedName>
        <fullName evidence="2">Unnamed product</fullName>
    </submittedName>
</protein>
<feature type="compositionally biased region" description="Basic and acidic residues" evidence="1">
    <location>
        <begin position="109"/>
        <end position="123"/>
    </location>
</feature>
<dbReference type="OrthoDB" id="496143at2759"/>
<sequence length="123" mass="13787">MPPLLLVKLWIAKKLAVMLAVRAFGVKRLYRRGLRLTRFAYGTNVEATSRRYAEKFMRKTCWAAMKTEEFVVKRAVGFTERAFASAGFSKRGMPSSNPSGFGPPPAGPARERESSERGEKKDA</sequence>
<dbReference type="Proteomes" id="UP000195557">
    <property type="component" value="Unassembled WGS sequence"/>
</dbReference>
<evidence type="ECO:0000313" key="3">
    <source>
        <dbReference type="EMBL" id="OUS45621.1"/>
    </source>
</evidence>
<evidence type="ECO:0000313" key="4">
    <source>
        <dbReference type="Proteomes" id="UP000009170"/>
    </source>
</evidence>
<dbReference type="EMBL" id="CAID01000016">
    <property type="protein sequence ID" value="CAL58303.1"/>
    <property type="molecule type" value="Genomic_DNA"/>
</dbReference>
<accession>Q00TU6</accession>
<dbReference type="InParanoid" id="Q00TU6"/>
<dbReference type="AlphaFoldDB" id="Q00TU6"/>
<dbReference type="EMBL" id="KZ155787">
    <property type="protein sequence ID" value="OUS45621.1"/>
    <property type="molecule type" value="Genomic_DNA"/>
</dbReference>
<reference evidence="2" key="2">
    <citation type="journal article" date="2014" name="BMC Genomics">
        <title>An improved genome of the model marine alga Ostreococcus tauri unfolds by assessing Illumina de novo assemblies.</title>
        <authorList>
            <person name="Blanc-Mathieu R."/>
            <person name="Verhelst B."/>
            <person name="Derelle E."/>
            <person name="Rombauts S."/>
            <person name="Bouget F.Y."/>
            <person name="Carre I."/>
            <person name="Chateau A."/>
            <person name="Eyre-Walker A."/>
            <person name="Grimsley N."/>
            <person name="Moreau H."/>
            <person name="Piegu B."/>
            <person name="Rivals E."/>
            <person name="Schackwitz W."/>
            <person name="Van de Peer Y."/>
            <person name="Piganeau G."/>
        </authorList>
    </citation>
    <scope>NUCLEOTIDE SEQUENCE</scope>
    <source>
        <strain evidence="2">RCC4221</strain>
    </source>
</reference>
<dbReference type="KEGG" id="ota:OT_ostta16g02677"/>
<evidence type="ECO:0000256" key="1">
    <source>
        <dbReference type="SAM" id="MobiDB-lite"/>
    </source>
</evidence>
<evidence type="ECO:0000313" key="2">
    <source>
        <dbReference type="EMBL" id="CAL58303.1"/>
    </source>
</evidence>
<gene>
    <name evidence="3" type="ORF">BE221DRAFT_195225</name>
    <name evidence="2" type="ORF">OT_ostta16g02677</name>
</gene>
<proteinExistence type="predicted"/>
<dbReference type="RefSeq" id="XP_003083754.1">
    <property type="nucleotide sequence ID" value="XM_003083706.1"/>
</dbReference>
<reference evidence="2 4" key="1">
    <citation type="journal article" date="2006" name="Proc. Natl. Acad. Sci. U.S.A.">
        <title>Genome analysis of the smallest free-living eukaryote Ostreococcus tauri unveils many unique features.</title>
        <authorList>
            <person name="Derelle E."/>
            <person name="Ferraz C."/>
            <person name="Rombauts S."/>
            <person name="Rouze P."/>
            <person name="Worden A.Z."/>
            <person name="Robbens S."/>
            <person name="Partensky F."/>
            <person name="Degroeve S."/>
            <person name="Echeynie S."/>
            <person name="Cooke R."/>
            <person name="Saeys Y."/>
            <person name="Wuyts J."/>
            <person name="Jabbari K."/>
            <person name="Bowler C."/>
            <person name="Panaud O."/>
            <person name="Piegu B."/>
            <person name="Ball S.G."/>
            <person name="Ral J.-P."/>
            <person name="Bouget F.-Y."/>
            <person name="Piganeau G."/>
            <person name="De Baets B."/>
            <person name="Picard A."/>
            <person name="Delseny M."/>
            <person name="Demaille J."/>
            <person name="Van de Peer Y."/>
            <person name="Moreau H."/>
        </authorList>
    </citation>
    <scope>NUCLEOTIDE SEQUENCE [LARGE SCALE GENOMIC DNA]</scope>
    <source>
        <strain evidence="2 4">OTTH0595</strain>
    </source>
</reference>
<accession>A0A1Y5I875</accession>
<feature type="region of interest" description="Disordered" evidence="1">
    <location>
        <begin position="87"/>
        <end position="123"/>
    </location>
</feature>
<dbReference type="GeneID" id="9831033"/>
<name>Q00TU6_OSTTA</name>